<gene>
    <name evidence="1" type="ORF">S12H4_51614</name>
</gene>
<comment type="caution">
    <text evidence="1">The sequence shown here is derived from an EMBL/GenBank/DDBJ whole genome shotgun (WGS) entry which is preliminary data.</text>
</comment>
<dbReference type="EMBL" id="BARW01032640">
    <property type="protein sequence ID" value="GAJ02848.1"/>
    <property type="molecule type" value="Genomic_DNA"/>
</dbReference>
<evidence type="ECO:0000313" key="1">
    <source>
        <dbReference type="EMBL" id="GAJ02848.1"/>
    </source>
</evidence>
<name>X1TBY0_9ZZZZ</name>
<sequence>DAFNLLKKQQKNPPPRISFSNKFLYNGINKVLMYE</sequence>
<organism evidence="1">
    <name type="scientific">marine sediment metagenome</name>
    <dbReference type="NCBI Taxonomy" id="412755"/>
    <lineage>
        <taxon>unclassified sequences</taxon>
        <taxon>metagenomes</taxon>
        <taxon>ecological metagenomes</taxon>
    </lineage>
</organism>
<accession>X1TBY0</accession>
<reference evidence="1" key="1">
    <citation type="journal article" date="2014" name="Front. Microbiol.">
        <title>High frequency of phylogenetically diverse reductive dehalogenase-homologous genes in deep subseafloor sedimentary metagenomes.</title>
        <authorList>
            <person name="Kawai M."/>
            <person name="Futagami T."/>
            <person name="Toyoda A."/>
            <person name="Takaki Y."/>
            <person name="Nishi S."/>
            <person name="Hori S."/>
            <person name="Arai W."/>
            <person name="Tsubouchi T."/>
            <person name="Morono Y."/>
            <person name="Uchiyama I."/>
            <person name="Ito T."/>
            <person name="Fujiyama A."/>
            <person name="Inagaki F."/>
            <person name="Takami H."/>
        </authorList>
    </citation>
    <scope>NUCLEOTIDE SEQUENCE</scope>
    <source>
        <strain evidence="1">Expedition CK06-06</strain>
    </source>
</reference>
<protein>
    <submittedName>
        <fullName evidence="1">Uncharacterized protein</fullName>
    </submittedName>
</protein>
<dbReference type="AlphaFoldDB" id="X1TBY0"/>
<feature type="non-terminal residue" evidence="1">
    <location>
        <position position="1"/>
    </location>
</feature>
<proteinExistence type="predicted"/>